<feature type="coiled-coil region" evidence="1">
    <location>
        <begin position="316"/>
        <end position="405"/>
    </location>
</feature>
<evidence type="ECO:0000313" key="3">
    <source>
        <dbReference type="EMBL" id="ACF07112.1"/>
    </source>
</evidence>
<name>B3PM60_META1</name>
<keyword evidence="2" id="KW-0472">Membrane</keyword>
<dbReference type="AlphaFoldDB" id="B3PM60"/>
<evidence type="ECO:0000256" key="2">
    <source>
        <dbReference type="SAM" id="Phobius"/>
    </source>
</evidence>
<dbReference type="HOGENOM" id="CLU_437940_0_0_14"/>
<feature type="transmembrane region" description="Helical" evidence="2">
    <location>
        <begin position="12"/>
        <end position="31"/>
    </location>
</feature>
<dbReference type="KEGG" id="mat:MARTH_orf191"/>
<dbReference type="STRING" id="243272.MARTH_orf191"/>
<proteinExistence type="predicted"/>
<evidence type="ECO:0000313" key="4">
    <source>
        <dbReference type="Proteomes" id="UP000008812"/>
    </source>
</evidence>
<protein>
    <submittedName>
        <fullName evidence="3">Uncharacterized protein</fullName>
    </submittedName>
</protein>
<keyword evidence="1" id="KW-0175">Coiled coil</keyword>
<dbReference type="RefSeq" id="WP_012498069.1">
    <property type="nucleotide sequence ID" value="NC_011025.1"/>
</dbReference>
<feature type="coiled-coil region" evidence="1">
    <location>
        <begin position="226"/>
        <end position="269"/>
    </location>
</feature>
<evidence type="ECO:0000256" key="1">
    <source>
        <dbReference type="SAM" id="Coils"/>
    </source>
</evidence>
<dbReference type="EMBL" id="CP001047">
    <property type="protein sequence ID" value="ACF07112.1"/>
    <property type="molecule type" value="Genomic_DNA"/>
</dbReference>
<dbReference type="Proteomes" id="UP000008812">
    <property type="component" value="Chromosome"/>
</dbReference>
<sequence length="624" mass="71931">MSKWKRKTIATVIIYILSAFLVAGIFTWASFHIKKNSFDKNKVTNGPLLIEDEITDSRQINSIDEKIPVNENLNLFDEKIKIIIENLKDLIARGEQQISDEQTSAIDLSKTINEIDIQIEIVIQTKDEIKLANQEAIYLNKLQLIQTSTDQVLEVKQKLIDKIEVLESKIGEAILEIENQLNQINSSIDTLDDLDKLKELISQIENLGTSVTEVMILINKNKSPHITKAKELNEKIASTLEKLKEKIARKEKEAVFEDMLKEIDDLKSSLHTIKTRIDNSLNKKVEDQEIKNWQKVLDGSKNKLLPIKFRTSKLTIENSQDEINKEIKDVEGLINDLQSKIEKIKAINKEVVDLENKLKDHKNSVENAFNSFSNSNTMELALENLNKLNELVNSAKTQVTEIKTRKQEANLPLNDDFTNDLEGALKTTQDQIDSTKELRGYYEEIKEWEKSYNETYAKLLSFKDSTKKLDINEIGPHYSKLSNLLAWQFRTKVGNLRIRDLKPLIEGKLLAIPFLAYCEIFSQKSKTPPEVEDIRAKALNTYNELDSIKKKVTFYENKLENIKKLSLETWFNYPFQATLNDLKKEIQNFKSIVEAKVQSGELDKSYQDKINSTLEKLEIVKKIR</sequence>
<keyword evidence="4" id="KW-1185">Reference proteome</keyword>
<keyword evidence="2" id="KW-1133">Transmembrane helix</keyword>
<accession>B3PM60</accession>
<reference evidence="3 4" key="1">
    <citation type="journal article" date="2008" name="Infect. Immun.">
        <title>Genome of Mycoplasma arthritidis.</title>
        <authorList>
            <person name="Dybvig K."/>
            <person name="Zuhua C."/>
            <person name="Lao P."/>
            <person name="Jordan D.S."/>
            <person name="French C.T."/>
            <person name="Tu A.H."/>
            <person name="Loraine A.E."/>
        </authorList>
    </citation>
    <scope>NUCLEOTIDE SEQUENCE [LARGE SCALE GENOMIC DNA]</scope>
    <source>
        <strain evidence="3 4">158L3-1</strain>
    </source>
</reference>
<feature type="coiled-coil region" evidence="1">
    <location>
        <begin position="156"/>
        <end position="194"/>
    </location>
</feature>
<keyword evidence="2" id="KW-0812">Transmembrane</keyword>
<gene>
    <name evidence="3" type="ordered locus">MARTH_orf191</name>
</gene>
<organism evidence="3 4">
    <name type="scientific">Metamycoplasma arthritidis (strain 158L3-1)</name>
    <name type="common">Mycoplasma arthritidis</name>
    <dbReference type="NCBI Taxonomy" id="243272"/>
    <lineage>
        <taxon>Bacteria</taxon>
        <taxon>Bacillati</taxon>
        <taxon>Mycoplasmatota</taxon>
        <taxon>Mycoplasmoidales</taxon>
        <taxon>Metamycoplasmataceae</taxon>
        <taxon>Metamycoplasma</taxon>
    </lineage>
</organism>